<evidence type="ECO:0000313" key="2">
    <source>
        <dbReference type="Proteomes" id="UP001058533"/>
    </source>
</evidence>
<accession>A0ABY5L583</accession>
<name>A0ABY5L583_9SPHN</name>
<proteinExistence type="predicted"/>
<dbReference type="InterPro" id="IPR019056">
    <property type="entry name" value="Phage_TAC_6"/>
</dbReference>
<dbReference type="EMBL" id="CP101740">
    <property type="protein sequence ID" value="UUL82115.1"/>
    <property type="molecule type" value="Genomic_DNA"/>
</dbReference>
<reference evidence="1" key="1">
    <citation type="submission" date="2022-07" db="EMBL/GenBank/DDBJ databases">
        <title>Sphingomonas sp. nov., a novel bacterium isolated from the north slope of the Mount Everest.</title>
        <authorList>
            <person name="Cui X."/>
            <person name="Liu Y."/>
        </authorList>
    </citation>
    <scope>NUCLEOTIDE SEQUENCE</scope>
    <source>
        <strain evidence="1">S5-59</strain>
    </source>
</reference>
<sequence>MAGVVFGWTPGAFWDATPAELAALVSALTGDEVAAADRGTLMRLMEAFPDG</sequence>
<dbReference type="Pfam" id="PF09550">
    <property type="entry name" value="Phage_TAC_6"/>
    <property type="match status" value="1"/>
</dbReference>
<protein>
    <submittedName>
        <fullName evidence="1">Phage tail assembly chaperone</fullName>
    </submittedName>
</protein>
<gene>
    <name evidence="1" type="ORF">NMP03_13115</name>
</gene>
<organism evidence="1 2">
    <name type="scientific">Sphingomonas qomolangmaensis</name>
    <dbReference type="NCBI Taxonomy" id="2918765"/>
    <lineage>
        <taxon>Bacteria</taxon>
        <taxon>Pseudomonadati</taxon>
        <taxon>Pseudomonadota</taxon>
        <taxon>Alphaproteobacteria</taxon>
        <taxon>Sphingomonadales</taxon>
        <taxon>Sphingomonadaceae</taxon>
        <taxon>Sphingomonas</taxon>
    </lineage>
</organism>
<keyword evidence="2" id="KW-1185">Reference proteome</keyword>
<dbReference type="Proteomes" id="UP001058533">
    <property type="component" value="Chromosome"/>
</dbReference>
<evidence type="ECO:0000313" key="1">
    <source>
        <dbReference type="EMBL" id="UUL82115.1"/>
    </source>
</evidence>